<evidence type="ECO:0000313" key="2">
    <source>
        <dbReference type="EMBL" id="QGF21975.1"/>
    </source>
</evidence>
<evidence type="ECO:0000313" key="3">
    <source>
        <dbReference type="Proteomes" id="UP000349651"/>
    </source>
</evidence>
<accession>A0A5Q2FAN3</accession>
<evidence type="ECO:0000259" key="1">
    <source>
        <dbReference type="Pfam" id="PF10547"/>
    </source>
</evidence>
<proteinExistence type="predicted"/>
<reference evidence="2 3" key="1">
    <citation type="submission" date="2019-10" db="EMBL/GenBank/DDBJ databases">
        <title>Complete genome sequence of Erwinia phage Midgardsormr38.</title>
        <authorList>
            <person name="Dislers A."/>
            <person name="Zrelovs N."/>
            <person name="Kazaks A."/>
        </authorList>
    </citation>
    <scope>NUCLEOTIDE SEQUENCE [LARGE SCALE GENOMIC DNA]</scope>
</reference>
<organism evidence="2 3">
    <name type="scientific">Erwinia phage Midgardsormr38</name>
    <dbReference type="NCBI Taxonomy" id="2663326"/>
    <lineage>
        <taxon>Viruses</taxon>
        <taxon>Duplodnaviria</taxon>
        <taxon>Heunggongvirae</taxon>
        <taxon>Uroviricota</taxon>
        <taxon>Caudoviricetes</taxon>
        <taxon>Midgardsormrvirus</taxon>
        <taxon>Midgardsormrvirus midgardsormr38</taxon>
    </lineage>
</organism>
<feature type="domain" description="Antirepressor protein ant N-terminal" evidence="1">
    <location>
        <begin position="15"/>
        <end position="125"/>
    </location>
</feature>
<protein>
    <submittedName>
        <fullName evidence="2">Antirepressor protein</fullName>
    </submittedName>
</protein>
<dbReference type="EMBL" id="MN602881">
    <property type="protein sequence ID" value="QGF21975.1"/>
    <property type="molecule type" value="Genomic_DNA"/>
</dbReference>
<dbReference type="RefSeq" id="YP_010667104.1">
    <property type="nucleotide sequence ID" value="NC_070949.1"/>
</dbReference>
<dbReference type="InterPro" id="IPR018875">
    <property type="entry name" value="Antirepressor_Ant_N"/>
</dbReference>
<dbReference type="Pfam" id="PF10547">
    <property type="entry name" value="P22_AR_N"/>
    <property type="match status" value="1"/>
</dbReference>
<name>A0A5Q2FAN3_9CAUD</name>
<keyword evidence="3" id="KW-1185">Reference proteome</keyword>
<dbReference type="KEGG" id="vg:77943216"/>
<dbReference type="GeneID" id="77943216"/>
<sequence>MNSIAIIEAVNTTSLPFHGQHIITAMAAGVAYVAMKPIVENIGLDWASQFVKLNRQREKFNCCDITMVAGDSKLRQLLCIPLKKLNGWLFSINPAKVRDDIRDRLVRYQEECFTALHDYWTKGAAIRKPETSVDDRTPLRGIVNRIMGKYGMTYQAVYKLVHKEFGVKHIDELSAKQTAEAVEYLAGKVIEGEFVGKDSLPAVNFDFEMYVHNANVACIHLDEIRKVWRGQLYPGLKQIESPLAENLRTEFLMQRRLLMAYEAGLKGLRDLRDYGLSAGNSAKRKTANVELAAYIN</sequence>
<dbReference type="PRINTS" id="PR01994">
    <property type="entry name" value="ANTIREPRESSR"/>
</dbReference>
<dbReference type="Proteomes" id="UP000349651">
    <property type="component" value="Segment"/>
</dbReference>